<organism evidence="7 8">
    <name type="scientific">candidate division WOR_3 bacterium SM23_42</name>
    <dbReference type="NCBI Taxonomy" id="1703779"/>
    <lineage>
        <taxon>Bacteria</taxon>
        <taxon>Bacteria division WOR-3</taxon>
    </lineage>
</organism>
<comment type="caution">
    <text evidence="7">The sequence shown here is derived from an EMBL/GenBank/DDBJ whole genome shotgun (WGS) entry which is preliminary data.</text>
</comment>
<feature type="active site" evidence="4">
    <location>
        <position position="35"/>
    </location>
</feature>
<dbReference type="EMBL" id="LJUJ01000008">
    <property type="protein sequence ID" value="KPK63787.1"/>
    <property type="molecule type" value="Genomic_DNA"/>
</dbReference>
<comment type="similarity">
    <text evidence="1 5">Belongs to the acylphosphatase family.</text>
</comment>
<keyword evidence="4 7" id="KW-0378">Hydrolase</keyword>
<feature type="active site" evidence="4">
    <location>
        <position position="17"/>
    </location>
</feature>
<dbReference type="InterPro" id="IPR017968">
    <property type="entry name" value="Acylphosphatase_CS"/>
</dbReference>
<dbReference type="GO" id="GO:0003998">
    <property type="term" value="F:acylphosphatase activity"/>
    <property type="evidence" value="ECO:0007669"/>
    <property type="project" value="UniProtKB-EC"/>
</dbReference>
<dbReference type="AlphaFoldDB" id="A0A0S8FV43"/>
<protein>
    <recommendedName>
        <fullName evidence="2 4">acylphosphatase</fullName>
        <ecNumber evidence="2 4">3.6.1.7</ecNumber>
    </recommendedName>
</protein>
<dbReference type="PROSITE" id="PS51160">
    <property type="entry name" value="ACYLPHOSPHATASE_3"/>
    <property type="match status" value="1"/>
</dbReference>
<evidence type="ECO:0000256" key="1">
    <source>
        <dbReference type="ARBA" id="ARBA00005614"/>
    </source>
</evidence>
<evidence type="ECO:0000259" key="6">
    <source>
        <dbReference type="PROSITE" id="PS51160"/>
    </source>
</evidence>
<dbReference type="InterPro" id="IPR001792">
    <property type="entry name" value="Acylphosphatase-like_dom"/>
</dbReference>
<feature type="domain" description="Acylphosphatase-like" evidence="6">
    <location>
        <begin position="2"/>
        <end position="89"/>
    </location>
</feature>
<proteinExistence type="inferred from homology"/>
<dbReference type="PATRIC" id="fig|1703779.3.peg.1185"/>
<dbReference type="InterPro" id="IPR036046">
    <property type="entry name" value="Acylphosphatase-like_dom_sf"/>
</dbReference>
<dbReference type="Pfam" id="PF00708">
    <property type="entry name" value="Acylphosphatase"/>
    <property type="match status" value="1"/>
</dbReference>
<sequence length="89" mass="10054">MQAEVVVQGVVQGVGYRFFVLNQARLFDIKGYVRNLPDGSVEVVAEGEKGIVKDFVDRLRIGPLSAHVTGIDVKWHEKDSGFTEFRLRY</sequence>
<evidence type="ECO:0000313" key="8">
    <source>
        <dbReference type="Proteomes" id="UP000051373"/>
    </source>
</evidence>
<dbReference type="InterPro" id="IPR020456">
    <property type="entry name" value="Acylphosphatase"/>
</dbReference>
<reference evidence="7 8" key="1">
    <citation type="journal article" date="2015" name="Microbiome">
        <title>Genomic resolution of linkages in carbon, nitrogen, and sulfur cycling among widespread estuary sediment bacteria.</title>
        <authorList>
            <person name="Baker B.J."/>
            <person name="Lazar C.S."/>
            <person name="Teske A.P."/>
            <person name="Dick G.J."/>
        </authorList>
    </citation>
    <scope>NUCLEOTIDE SEQUENCE [LARGE SCALE GENOMIC DNA]</scope>
    <source>
        <strain evidence="7">SM23_42</strain>
    </source>
</reference>
<evidence type="ECO:0000256" key="2">
    <source>
        <dbReference type="ARBA" id="ARBA00012150"/>
    </source>
</evidence>
<name>A0A0S8FV43_UNCW3</name>
<accession>A0A0S8FV43</accession>
<dbReference type="PANTHER" id="PTHR47268">
    <property type="entry name" value="ACYLPHOSPHATASE"/>
    <property type="match status" value="1"/>
</dbReference>
<gene>
    <name evidence="7" type="ORF">AMJ83_04840</name>
</gene>
<dbReference type="SUPFAM" id="SSF54975">
    <property type="entry name" value="Acylphosphatase/BLUF domain-like"/>
    <property type="match status" value="1"/>
</dbReference>
<dbReference type="EC" id="3.6.1.7" evidence="2 4"/>
<dbReference type="Proteomes" id="UP000051373">
    <property type="component" value="Unassembled WGS sequence"/>
</dbReference>
<comment type="catalytic activity">
    <reaction evidence="3 4">
        <text>an acyl phosphate + H2O = a carboxylate + phosphate + H(+)</text>
        <dbReference type="Rhea" id="RHEA:14965"/>
        <dbReference type="ChEBI" id="CHEBI:15377"/>
        <dbReference type="ChEBI" id="CHEBI:15378"/>
        <dbReference type="ChEBI" id="CHEBI:29067"/>
        <dbReference type="ChEBI" id="CHEBI:43474"/>
        <dbReference type="ChEBI" id="CHEBI:59918"/>
        <dbReference type="EC" id="3.6.1.7"/>
    </reaction>
</comment>
<dbReference type="Gene3D" id="3.30.70.100">
    <property type="match status" value="1"/>
</dbReference>
<dbReference type="PANTHER" id="PTHR47268:SF4">
    <property type="entry name" value="ACYLPHOSPHATASE"/>
    <property type="match status" value="1"/>
</dbReference>
<dbReference type="PROSITE" id="PS00151">
    <property type="entry name" value="ACYLPHOSPHATASE_2"/>
    <property type="match status" value="1"/>
</dbReference>
<evidence type="ECO:0000256" key="5">
    <source>
        <dbReference type="RuleBase" id="RU004168"/>
    </source>
</evidence>
<dbReference type="STRING" id="1703779.AMJ83_04840"/>
<evidence type="ECO:0000256" key="3">
    <source>
        <dbReference type="ARBA" id="ARBA00047645"/>
    </source>
</evidence>
<evidence type="ECO:0000313" key="7">
    <source>
        <dbReference type="EMBL" id="KPK63787.1"/>
    </source>
</evidence>
<evidence type="ECO:0000256" key="4">
    <source>
        <dbReference type="PROSITE-ProRule" id="PRU00520"/>
    </source>
</evidence>